<dbReference type="Proteomes" id="UP000051248">
    <property type="component" value="Unassembled WGS sequence"/>
</dbReference>
<protein>
    <recommendedName>
        <fullName evidence="4">Integral membrane protein</fullName>
    </recommendedName>
</protein>
<evidence type="ECO:0000313" key="2">
    <source>
        <dbReference type="EMBL" id="KRK80182.1"/>
    </source>
</evidence>
<feature type="transmembrane region" description="Helical" evidence="1">
    <location>
        <begin position="69"/>
        <end position="88"/>
    </location>
</feature>
<dbReference type="PANTHER" id="PTHR34989">
    <property type="entry name" value="PROTEIN HDED"/>
    <property type="match status" value="1"/>
</dbReference>
<dbReference type="GO" id="GO:0005886">
    <property type="term" value="C:plasma membrane"/>
    <property type="evidence" value="ECO:0007669"/>
    <property type="project" value="TreeGrafter"/>
</dbReference>
<dbReference type="eggNOG" id="COG3247">
    <property type="taxonomic scope" value="Bacteria"/>
</dbReference>
<evidence type="ECO:0000313" key="3">
    <source>
        <dbReference type="Proteomes" id="UP000051248"/>
    </source>
</evidence>
<feature type="transmembrane region" description="Helical" evidence="1">
    <location>
        <begin position="12"/>
        <end position="33"/>
    </location>
</feature>
<keyword evidence="3" id="KW-1185">Reference proteome</keyword>
<accession>A0A0R1K923</accession>
<gene>
    <name evidence="2" type="ORF">FD03_GL000063</name>
</gene>
<dbReference type="AlphaFoldDB" id="A0A0R1K923"/>
<keyword evidence="1" id="KW-0472">Membrane</keyword>
<feature type="transmembrane region" description="Helical" evidence="1">
    <location>
        <begin position="152"/>
        <end position="172"/>
    </location>
</feature>
<feature type="transmembrane region" description="Helical" evidence="1">
    <location>
        <begin position="126"/>
        <end position="146"/>
    </location>
</feature>
<evidence type="ECO:0000256" key="1">
    <source>
        <dbReference type="SAM" id="Phobius"/>
    </source>
</evidence>
<dbReference type="PATRIC" id="fig|1423775.4.peg.63"/>
<organism evidence="2 3">
    <name type="scientific">Companilactobacillus nodensis DSM 19682 = JCM 14932 = NBRC 107160</name>
    <dbReference type="NCBI Taxonomy" id="1423775"/>
    <lineage>
        <taxon>Bacteria</taxon>
        <taxon>Bacillati</taxon>
        <taxon>Bacillota</taxon>
        <taxon>Bacilli</taxon>
        <taxon>Lactobacillales</taxon>
        <taxon>Lactobacillaceae</taxon>
        <taxon>Companilactobacillus</taxon>
    </lineage>
</organism>
<reference evidence="2 3" key="1">
    <citation type="journal article" date="2015" name="Genome Announc.">
        <title>Expanding the biotechnology potential of lactobacilli through comparative genomics of 213 strains and associated genera.</title>
        <authorList>
            <person name="Sun Z."/>
            <person name="Harris H.M."/>
            <person name="McCann A."/>
            <person name="Guo C."/>
            <person name="Argimon S."/>
            <person name="Zhang W."/>
            <person name="Yang X."/>
            <person name="Jeffery I.B."/>
            <person name="Cooney J.C."/>
            <person name="Kagawa T.F."/>
            <person name="Liu W."/>
            <person name="Song Y."/>
            <person name="Salvetti E."/>
            <person name="Wrobel A."/>
            <person name="Rasinkangas P."/>
            <person name="Parkhill J."/>
            <person name="Rea M.C."/>
            <person name="O'Sullivan O."/>
            <person name="Ritari J."/>
            <person name="Douillard F.P."/>
            <person name="Paul Ross R."/>
            <person name="Yang R."/>
            <person name="Briner A.E."/>
            <person name="Felis G.E."/>
            <person name="de Vos W.M."/>
            <person name="Barrangou R."/>
            <person name="Klaenhammer T.R."/>
            <person name="Caufield P.W."/>
            <person name="Cui Y."/>
            <person name="Zhang H."/>
            <person name="O'Toole P.W."/>
        </authorList>
    </citation>
    <scope>NUCLEOTIDE SEQUENCE [LARGE SCALE GENOMIC DNA]</scope>
    <source>
        <strain evidence="2 3">DSM 19682</strain>
    </source>
</reference>
<keyword evidence="1" id="KW-0812">Transmembrane</keyword>
<keyword evidence="1" id="KW-1133">Transmembrane helix</keyword>
<feature type="transmembrane region" description="Helical" evidence="1">
    <location>
        <begin position="39"/>
        <end position="57"/>
    </location>
</feature>
<name>A0A0R1K923_9LACO</name>
<sequence length="175" mass="20141">MHMNYSKRRFDWFGFIIGLVSLYAGYLVIWYPLNSLSTVATIFGLYVILRGIYQLWFGSQMTKFLGVRSGWTIFASILDIIIGIIFIANLHVGVMTIIYMFAIWFFVDAVFQLITSRFYHFFGKKYYLLIVILAIINLVFAIVLLFNPVLAGGIIVFLLSFFFFATGVAEIIEAF</sequence>
<dbReference type="InterPro" id="IPR005325">
    <property type="entry name" value="DUF308_memb"/>
</dbReference>
<dbReference type="STRING" id="1423775.FD03_GL000063"/>
<dbReference type="Pfam" id="PF03729">
    <property type="entry name" value="DUF308"/>
    <property type="match status" value="2"/>
</dbReference>
<dbReference type="InterPro" id="IPR052712">
    <property type="entry name" value="Acid_resist_chaperone_HdeD"/>
</dbReference>
<dbReference type="EMBL" id="AZDZ01000008">
    <property type="protein sequence ID" value="KRK80182.1"/>
    <property type="molecule type" value="Genomic_DNA"/>
</dbReference>
<evidence type="ECO:0008006" key="4">
    <source>
        <dbReference type="Google" id="ProtNLM"/>
    </source>
</evidence>
<proteinExistence type="predicted"/>
<comment type="caution">
    <text evidence="2">The sequence shown here is derived from an EMBL/GenBank/DDBJ whole genome shotgun (WGS) entry which is preliminary data.</text>
</comment>
<dbReference type="PANTHER" id="PTHR34989:SF1">
    <property type="entry name" value="PROTEIN HDED"/>
    <property type="match status" value="1"/>
</dbReference>
<feature type="transmembrane region" description="Helical" evidence="1">
    <location>
        <begin position="94"/>
        <end position="114"/>
    </location>
</feature>